<feature type="compositionally biased region" description="Polar residues" evidence="1">
    <location>
        <begin position="130"/>
        <end position="141"/>
    </location>
</feature>
<feature type="non-terminal residue" evidence="2">
    <location>
        <position position="150"/>
    </location>
</feature>
<dbReference type="AlphaFoldDB" id="A0A392MTW0"/>
<name>A0A392MTW0_9FABA</name>
<evidence type="ECO:0000313" key="2">
    <source>
        <dbReference type="EMBL" id="MCH90108.1"/>
    </source>
</evidence>
<organism evidence="2 3">
    <name type="scientific">Trifolium medium</name>
    <dbReference type="NCBI Taxonomy" id="97028"/>
    <lineage>
        <taxon>Eukaryota</taxon>
        <taxon>Viridiplantae</taxon>
        <taxon>Streptophyta</taxon>
        <taxon>Embryophyta</taxon>
        <taxon>Tracheophyta</taxon>
        <taxon>Spermatophyta</taxon>
        <taxon>Magnoliopsida</taxon>
        <taxon>eudicotyledons</taxon>
        <taxon>Gunneridae</taxon>
        <taxon>Pentapetalae</taxon>
        <taxon>rosids</taxon>
        <taxon>fabids</taxon>
        <taxon>Fabales</taxon>
        <taxon>Fabaceae</taxon>
        <taxon>Papilionoideae</taxon>
        <taxon>50 kb inversion clade</taxon>
        <taxon>NPAAA clade</taxon>
        <taxon>Hologalegina</taxon>
        <taxon>IRL clade</taxon>
        <taxon>Trifolieae</taxon>
        <taxon>Trifolium</taxon>
    </lineage>
</organism>
<reference evidence="2 3" key="1">
    <citation type="journal article" date="2018" name="Front. Plant Sci.">
        <title>Red Clover (Trifolium pratense) and Zigzag Clover (T. medium) - A Picture of Genomic Similarities and Differences.</title>
        <authorList>
            <person name="Dluhosova J."/>
            <person name="Istvanek J."/>
            <person name="Nedelnik J."/>
            <person name="Repkova J."/>
        </authorList>
    </citation>
    <scope>NUCLEOTIDE SEQUENCE [LARGE SCALE GENOMIC DNA]</scope>
    <source>
        <strain evidence="3">cv. 10/8</strain>
        <tissue evidence="2">Leaf</tissue>
    </source>
</reference>
<gene>
    <name evidence="2" type="ORF">A2U01_0011015</name>
</gene>
<feature type="non-terminal residue" evidence="2">
    <location>
        <position position="1"/>
    </location>
</feature>
<accession>A0A392MTW0</accession>
<evidence type="ECO:0000313" key="3">
    <source>
        <dbReference type="Proteomes" id="UP000265520"/>
    </source>
</evidence>
<dbReference type="EMBL" id="LXQA010017600">
    <property type="protein sequence ID" value="MCH90108.1"/>
    <property type="molecule type" value="Genomic_DNA"/>
</dbReference>
<dbReference type="Proteomes" id="UP000265520">
    <property type="component" value="Unassembled WGS sequence"/>
</dbReference>
<keyword evidence="3" id="KW-1185">Reference proteome</keyword>
<protein>
    <submittedName>
        <fullName evidence="2">Putative ubiquitin-conjugating enzyme E2 25-like</fullName>
    </submittedName>
</protein>
<evidence type="ECO:0000256" key="1">
    <source>
        <dbReference type="SAM" id="MobiDB-lite"/>
    </source>
</evidence>
<proteinExistence type="predicted"/>
<feature type="region of interest" description="Disordered" evidence="1">
    <location>
        <begin position="127"/>
        <end position="150"/>
    </location>
</feature>
<sequence>AILRDAIDIDYDDDSVDLVIVGEIVSKSNKGNLEASKLLHGSNPPFASNFRSVKKAGGSSNSYHANFKDEILRKLGSFKQFDNVSDTSHHFFVRKKFSLKEHPKNWSKRIQRVEDFGEQFASKNECWRPHNNSTGSSLHTRSTMKHGHLY</sequence>
<comment type="caution">
    <text evidence="2">The sequence shown here is derived from an EMBL/GenBank/DDBJ whole genome shotgun (WGS) entry which is preliminary data.</text>
</comment>